<keyword evidence="1" id="KW-1133">Transmembrane helix</keyword>
<keyword evidence="1" id="KW-0812">Transmembrane</keyword>
<organism evidence="2 3">
    <name type="scientific">Stygiolobus azoricus</name>
    <dbReference type="NCBI Taxonomy" id="41675"/>
    <lineage>
        <taxon>Archaea</taxon>
        <taxon>Thermoproteota</taxon>
        <taxon>Thermoprotei</taxon>
        <taxon>Sulfolobales</taxon>
        <taxon>Sulfolobaceae</taxon>
        <taxon>Stygiolobus</taxon>
    </lineage>
</organism>
<dbReference type="AlphaFoldDB" id="A0A650CMI4"/>
<evidence type="ECO:0000256" key="1">
    <source>
        <dbReference type="SAM" id="Phobius"/>
    </source>
</evidence>
<keyword evidence="3" id="KW-1185">Reference proteome</keyword>
<accession>A0A650CMI4</accession>
<protein>
    <submittedName>
        <fullName evidence="2">Uncharacterized protein</fullName>
    </submittedName>
</protein>
<sequence>MEVETIVYNKNSTSYLPPAYSLDYASHPTVFMFVNPNDLGKPEVRDGLVYNGTVNGLYEYYQLNEINDVKILYTIWVEPNGIIKEFQTIQIGANGAIVGNATAVLWLTNIGNSSVKFPSFLSTYTEASVMTVSNFNLLTLAQTEASKVMKYIIFTSILLIVIILLFRK</sequence>
<dbReference type="OrthoDB" id="42524at2157"/>
<dbReference type="GeneID" id="42798023"/>
<proteinExistence type="predicted"/>
<keyword evidence="1" id="KW-0472">Membrane</keyword>
<dbReference type="Proteomes" id="UP000423396">
    <property type="component" value="Chromosome"/>
</dbReference>
<feature type="transmembrane region" description="Helical" evidence="1">
    <location>
        <begin position="148"/>
        <end position="166"/>
    </location>
</feature>
<gene>
    <name evidence="2" type="ORF">D1868_03085</name>
</gene>
<reference evidence="2 3" key="1">
    <citation type="submission" date="2019-10" db="EMBL/GenBank/DDBJ databases">
        <title>Genome Sequences from Six Type Strain Members of the Archaeal Family Sulfolobaceae: Acidianus ambivalens, Acidianus infernus, Metallosphaera prunae, Stygiolobus azoricus, Sulfolobus metallicus, and Sulfurisphaera ohwakuensis.</title>
        <authorList>
            <person name="Counts J.A."/>
            <person name="Kelly R.M."/>
        </authorList>
    </citation>
    <scope>NUCLEOTIDE SEQUENCE [LARGE SCALE GENOMIC DNA]</scope>
    <source>
        <strain evidence="2 3">FC6</strain>
    </source>
</reference>
<dbReference type="KEGG" id="sazo:D1868_03085"/>
<name>A0A650CMI4_9CREN</name>
<evidence type="ECO:0000313" key="2">
    <source>
        <dbReference type="EMBL" id="QGR19060.1"/>
    </source>
</evidence>
<evidence type="ECO:0000313" key="3">
    <source>
        <dbReference type="Proteomes" id="UP000423396"/>
    </source>
</evidence>
<dbReference type="EMBL" id="CP045483">
    <property type="protein sequence ID" value="QGR19060.1"/>
    <property type="molecule type" value="Genomic_DNA"/>
</dbReference>
<dbReference type="RefSeq" id="WP_156005438.1">
    <property type="nucleotide sequence ID" value="NZ_CP045483.1"/>
</dbReference>